<reference evidence="2" key="1">
    <citation type="submission" date="2021-10" db="EMBL/GenBank/DDBJ databases">
        <authorList>
            <person name="Dean J.D."/>
            <person name="Kim M.K."/>
            <person name="Newey C.N."/>
            <person name="Stoker T.S."/>
            <person name="Thompson D.W."/>
            <person name="Grose J.H."/>
        </authorList>
    </citation>
    <scope>NUCLEOTIDE SEQUENCE</scope>
    <source>
        <strain evidence="2">BT635</strain>
    </source>
</reference>
<gene>
    <name evidence="2" type="ORF">LGH70_20625</name>
</gene>
<feature type="transmembrane region" description="Helical" evidence="1">
    <location>
        <begin position="164"/>
        <end position="182"/>
    </location>
</feature>
<comment type="caution">
    <text evidence="2">The sequence shown here is derived from an EMBL/GenBank/DDBJ whole genome shotgun (WGS) entry which is preliminary data.</text>
</comment>
<proteinExistence type="predicted"/>
<evidence type="ECO:0000256" key="1">
    <source>
        <dbReference type="SAM" id="Phobius"/>
    </source>
</evidence>
<keyword evidence="1" id="KW-0812">Transmembrane</keyword>
<dbReference type="EMBL" id="JAJADQ010000013">
    <property type="protein sequence ID" value="MCB2380011.1"/>
    <property type="molecule type" value="Genomic_DNA"/>
</dbReference>
<feature type="transmembrane region" description="Helical" evidence="1">
    <location>
        <begin position="384"/>
        <end position="402"/>
    </location>
</feature>
<dbReference type="RefSeq" id="WP_226189633.1">
    <property type="nucleotide sequence ID" value="NZ_JAJADQ010000013.1"/>
</dbReference>
<accession>A0ABS8AI98</accession>
<dbReference type="Proteomes" id="UP001165297">
    <property type="component" value="Unassembled WGS sequence"/>
</dbReference>
<organism evidence="2 3">
    <name type="scientific">Hymenobacter nitidus</name>
    <dbReference type="NCBI Taxonomy" id="2880929"/>
    <lineage>
        <taxon>Bacteria</taxon>
        <taxon>Pseudomonadati</taxon>
        <taxon>Bacteroidota</taxon>
        <taxon>Cytophagia</taxon>
        <taxon>Cytophagales</taxon>
        <taxon>Hymenobacteraceae</taxon>
        <taxon>Hymenobacter</taxon>
    </lineage>
</organism>
<feature type="transmembrane region" description="Helical" evidence="1">
    <location>
        <begin position="235"/>
        <end position="254"/>
    </location>
</feature>
<sequence>MSLQSAWSTLIPESAREKTYSWLAFVVFGLLVAWFFGPYLHWFPRGIHEWAQSDRLSLAYGYYDRGFNFFLPRTFSLHPIDGVVGAEFPFQAYIAALLGLVVGRAHISEAFRVLDMLMLTVACTYLFRLVFEVTRNVSIALVPGAFLLSAPLYIYYSGNYLPDPFGVSLLCVSFYYLHRFFYRERRLAYFVVGFGLATLGSLVKLSIVLYLGSICLVLLIVSYVRPFFLSVREKVVFLVMMVVGFSAVGGWIFYMRWLNENYTSWIFLSTVLPMKDKEESDMVIRAIEQYVIPEYLTVSAYRLLYFSLAVLVIYGVLRWRQVPQFATYVAVLLVATVGIFPYYLLMGTQFATHDYYSIAPVLPLFVLVVLGGVLAMQRLLGNRWWLQAASVVLAVVLVYNGFTHYRKRMSTSVGLNFRSEWAVDGAAWLSRSGVSEKDRIMVLGRENSPNLALTHFQRIGLSVSDSADHITGEYAHQVMANYRLRYLVIQRGLYQKLQAVNPAFFAPFKQVSEERTRVLLAPREPLSTW</sequence>
<keyword evidence="3" id="KW-1185">Reference proteome</keyword>
<feature type="transmembrane region" description="Helical" evidence="1">
    <location>
        <begin position="138"/>
        <end position="158"/>
    </location>
</feature>
<feature type="transmembrane region" description="Helical" evidence="1">
    <location>
        <begin position="187"/>
        <end position="203"/>
    </location>
</feature>
<feature type="transmembrane region" description="Helical" evidence="1">
    <location>
        <begin position="355"/>
        <end position="375"/>
    </location>
</feature>
<keyword evidence="1" id="KW-0472">Membrane</keyword>
<feature type="transmembrane region" description="Helical" evidence="1">
    <location>
        <begin position="300"/>
        <end position="318"/>
    </location>
</feature>
<evidence type="ECO:0000313" key="3">
    <source>
        <dbReference type="Proteomes" id="UP001165297"/>
    </source>
</evidence>
<feature type="transmembrane region" description="Helical" evidence="1">
    <location>
        <begin position="209"/>
        <end position="228"/>
    </location>
</feature>
<name>A0ABS8AI98_9BACT</name>
<feature type="transmembrane region" description="Helical" evidence="1">
    <location>
        <begin position="90"/>
        <end position="107"/>
    </location>
</feature>
<evidence type="ECO:0000313" key="2">
    <source>
        <dbReference type="EMBL" id="MCB2380011.1"/>
    </source>
</evidence>
<feature type="transmembrane region" description="Helical" evidence="1">
    <location>
        <begin position="20"/>
        <end position="40"/>
    </location>
</feature>
<keyword evidence="1" id="KW-1133">Transmembrane helix</keyword>
<protein>
    <submittedName>
        <fullName evidence="2">Glycosyltransferase family 39 protein</fullName>
    </submittedName>
</protein>
<feature type="transmembrane region" description="Helical" evidence="1">
    <location>
        <begin position="325"/>
        <end position="343"/>
    </location>
</feature>